<feature type="transmembrane region" description="Helical" evidence="6">
    <location>
        <begin position="100"/>
        <end position="123"/>
    </location>
</feature>
<dbReference type="GO" id="GO:0043190">
    <property type="term" value="C:ATP-binding cassette (ABC) transporter complex"/>
    <property type="evidence" value="ECO:0007669"/>
    <property type="project" value="TreeGrafter"/>
</dbReference>
<feature type="transmembrane region" description="Helical" evidence="6">
    <location>
        <begin position="285"/>
        <end position="303"/>
    </location>
</feature>
<sequence length="366" mass="40324">MSRLGLRPLDRYVFAEWVRIFVVTALGFPLLVVIIDLTDNLDKYLSRQIPYNDLALSYLYWLPDSMFMILPAAVLFATVFTIGSLTRYSEITAAKASGISFYRIIAPIALGAVVATGLGLLIGEVVPKTNARRQELLRESEFAKHGRGGNERFNFAYAAEQGRVYKAGALVLNRDSLSAIEVERRGRGASYPSYVLTAQAAKYTPRRGWTLRNGDLHFIPDSGANRVVAFDSLIDRRMTERPLDLMASPRAPQEMGYRDLGRFIRAMERSGGDVNELRVERMLKITIPVTCIVIFLFGAPLATSTQRGGAAYGIGVSLGTTVIFLMLIQLMKAVGGKGLITPEVAAWVPSLAFAVVGSYLMARVRT</sequence>
<dbReference type="Pfam" id="PF03739">
    <property type="entry name" value="LptF_LptG"/>
    <property type="match status" value="1"/>
</dbReference>
<evidence type="ECO:0000256" key="1">
    <source>
        <dbReference type="ARBA" id="ARBA00004651"/>
    </source>
</evidence>
<keyword evidence="5 6" id="KW-0472">Membrane</keyword>
<keyword evidence="3 6" id="KW-0812">Transmembrane</keyword>
<dbReference type="PANTHER" id="PTHR33529">
    <property type="entry name" value="SLR0882 PROTEIN-RELATED"/>
    <property type="match status" value="1"/>
</dbReference>
<proteinExistence type="predicted"/>
<dbReference type="PANTHER" id="PTHR33529:SF6">
    <property type="entry name" value="YJGP_YJGQ FAMILY PERMEASE"/>
    <property type="match status" value="1"/>
</dbReference>
<name>A0A6J4ME40_9BACT</name>
<evidence type="ECO:0000256" key="4">
    <source>
        <dbReference type="ARBA" id="ARBA00022989"/>
    </source>
</evidence>
<gene>
    <name evidence="7" type="ORF">AVDCRST_MAG11-3911</name>
</gene>
<accession>A0A6J4ME40</accession>
<feature type="transmembrane region" description="Helical" evidence="6">
    <location>
        <begin position="340"/>
        <end position="362"/>
    </location>
</feature>
<feature type="transmembrane region" description="Helical" evidence="6">
    <location>
        <begin position="20"/>
        <end position="37"/>
    </location>
</feature>
<evidence type="ECO:0000256" key="6">
    <source>
        <dbReference type="SAM" id="Phobius"/>
    </source>
</evidence>
<dbReference type="AlphaFoldDB" id="A0A6J4ME40"/>
<evidence type="ECO:0000256" key="5">
    <source>
        <dbReference type="ARBA" id="ARBA00023136"/>
    </source>
</evidence>
<comment type="subcellular location">
    <subcellularLocation>
        <location evidence="1">Cell membrane</location>
        <topology evidence="1">Multi-pass membrane protein</topology>
    </subcellularLocation>
</comment>
<keyword evidence="4 6" id="KW-1133">Transmembrane helix</keyword>
<evidence type="ECO:0000256" key="3">
    <source>
        <dbReference type="ARBA" id="ARBA00022692"/>
    </source>
</evidence>
<evidence type="ECO:0000313" key="7">
    <source>
        <dbReference type="EMBL" id="CAA9357687.1"/>
    </source>
</evidence>
<keyword evidence="2" id="KW-1003">Cell membrane</keyword>
<dbReference type="InterPro" id="IPR005495">
    <property type="entry name" value="LptG/LptF_permease"/>
</dbReference>
<feature type="transmembrane region" description="Helical" evidence="6">
    <location>
        <begin position="309"/>
        <end position="328"/>
    </location>
</feature>
<protein>
    <submittedName>
        <fullName evidence="7">Lipopolysaccharide export system permease protein LptG</fullName>
    </submittedName>
</protein>
<feature type="transmembrane region" description="Helical" evidence="6">
    <location>
        <begin position="58"/>
        <end position="80"/>
    </location>
</feature>
<reference evidence="7" key="1">
    <citation type="submission" date="2020-02" db="EMBL/GenBank/DDBJ databases">
        <authorList>
            <person name="Meier V. D."/>
        </authorList>
    </citation>
    <scope>NUCLEOTIDE SEQUENCE</scope>
    <source>
        <strain evidence="7">AVDCRST_MAG11</strain>
    </source>
</reference>
<organism evidence="7">
    <name type="scientific">uncultured Gemmatimonadaceae bacterium</name>
    <dbReference type="NCBI Taxonomy" id="246130"/>
    <lineage>
        <taxon>Bacteria</taxon>
        <taxon>Pseudomonadati</taxon>
        <taxon>Gemmatimonadota</taxon>
        <taxon>Gemmatimonadia</taxon>
        <taxon>Gemmatimonadales</taxon>
        <taxon>Gemmatimonadaceae</taxon>
        <taxon>environmental samples</taxon>
    </lineage>
</organism>
<dbReference type="GO" id="GO:0015920">
    <property type="term" value="P:lipopolysaccharide transport"/>
    <property type="evidence" value="ECO:0007669"/>
    <property type="project" value="TreeGrafter"/>
</dbReference>
<evidence type="ECO:0000256" key="2">
    <source>
        <dbReference type="ARBA" id="ARBA00022475"/>
    </source>
</evidence>
<dbReference type="EMBL" id="CADCTU010000830">
    <property type="protein sequence ID" value="CAA9357687.1"/>
    <property type="molecule type" value="Genomic_DNA"/>
</dbReference>